<dbReference type="InterPro" id="IPR009057">
    <property type="entry name" value="Homeodomain-like_sf"/>
</dbReference>
<dbReference type="SMART" id="SM00351">
    <property type="entry name" value="PAX"/>
    <property type="match status" value="1"/>
</dbReference>
<comment type="subcellular location">
    <subcellularLocation>
        <location evidence="1">Nucleus</location>
    </subcellularLocation>
</comment>
<evidence type="ECO:0000313" key="12">
    <source>
        <dbReference type="EMBL" id="KAJ6641238.1"/>
    </source>
</evidence>
<dbReference type="InterPro" id="IPR036388">
    <property type="entry name" value="WH-like_DNA-bd_sf"/>
</dbReference>
<protein>
    <submittedName>
        <fullName evidence="12">Paired box protein Pax-6</fullName>
    </submittedName>
</protein>
<evidence type="ECO:0000256" key="6">
    <source>
        <dbReference type="ARBA" id="ARBA00023125"/>
    </source>
</evidence>
<dbReference type="PROSITE" id="PS51057">
    <property type="entry name" value="PAIRED_2"/>
    <property type="match status" value="1"/>
</dbReference>
<dbReference type="InterPro" id="IPR001523">
    <property type="entry name" value="Paired_dom"/>
</dbReference>
<evidence type="ECO:0000256" key="1">
    <source>
        <dbReference type="ARBA" id="ARBA00004123"/>
    </source>
</evidence>
<keyword evidence="3" id="KW-0217">Developmental protein</keyword>
<keyword evidence="13" id="KW-1185">Reference proteome</keyword>
<dbReference type="FunFam" id="1.10.10.10:FF:000003">
    <property type="entry name" value="Paired box protein Pax-6"/>
    <property type="match status" value="1"/>
</dbReference>
<dbReference type="SUPFAM" id="SSF46689">
    <property type="entry name" value="Homeodomain-like"/>
    <property type="match status" value="1"/>
</dbReference>
<sequence length="267" mass="29381">MHLGEEVVQGEKEVWRKDGVHGERRVQWEEGVQREEGIQGEKEAQVEEGSQVEERIMHGHATSVSQSALFGCSTAGHSGINQLGGVYVNGRPLPDSTRQKIVELAHSGARPCDISRILQVSNGCVSKILGRYYETGSIKPRAIGGSKPRVATTPVVQKIADYKRECPSIFAWEIRDRLLSETVCNSDNIPSVSSINRVLRNLASQKEQQAQHQSESVYDKLRMFNGQSGGWAWYPGGATPAHLSLPPTPATNLSGQITRDDLQKRGE</sequence>
<evidence type="ECO:0000256" key="8">
    <source>
        <dbReference type="ARBA" id="ARBA00023163"/>
    </source>
</evidence>
<evidence type="ECO:0000256" key="4">
    <source>
        <dbReference type="ARBA" id="ARBA00022724"/>
    </source>
</evidence>
<dbReference type="GO" id="GO:0005634">
    <property type="term" value="C:nucleus"/>
    <property type="evidence" value="ECO:0007669"/>
    <property type="project" value="UniProtKB-SubCell"/>
</dbReference>
<dbReference type="Proteomes" id="UP001151699">
    <property type="component" value="Chromosome B"/>
</dbReference>
<comment type="similarity">
    <text evidence="2">Belongs to the paired homeobox family.</text>
</comment>
<evidence type="ECO:0000256" key="9">
    <source>
        <dbReference type="ARBA" id="ARBA00023242"/>
    </source>
</evidence>
<evidence type="ECO:0000256" key="10">
    <source>
        <dbReference type="SAM" id="MobiDB-lite"/>
    </source>
</evidence>
<name>A0A9Q0N024_9DIPT</name>
<evidence type="ECO:0000313" key="13">
    <source>
        <dbReference type="Proteomes" id="UP001151699"/>
    </source>
</evidence>
<dbReference type="InterPro" id="IPR043565">
    <property type="entry name" value="PAX_fam"/>
</dbReference>
<evidence type="ECO:0000256" key="3">
    <source>
        <dbReference type="ARBA" id="ARBA00022473"/>
    </source>
</evidence>
<accession>A0A9Q0N024</accession>
<evidence type="ECO:0000256" key="2">
    <source>
        <dbReference type="ARBA" id="ARBA00005733"/>
    </source>
</evidence>
<dbReference type="GO" id="GO:0009791">
    <property type="term" value="P:post-embryonic development"/>
    <property type="evidence" value="ECO:0007669"/>
    <property type="project" value="UniProtKB-ARBA"/>
</dbReference>
<proteinExistence type="inferred from homology"/>
<dbReference type="GO" id="GO:0051240">
    <property type="term" value="P:positive regulation of multicellular organismal process"/>
    <property type="evidence" value="ECO:0007669"/>
    <property type="project" value="UniProtKB-ARBA"/>
</dbReference>
<dbReference type="Gene3D" id="1.10.10.10">
    <property type="entry name" value="Winged helix-like DNA-binding domain superfamily/Winged helix DNA-binding domain"/>
    <property type="match status" value="2"/>
</dbReference>
<feature type="region of interest" description="Disordered" evidence="10">
    <location>
        <begin position="243"/>
        <end position="267"/>
    </location>
</feature>
<dbReference type="AlphaFoldDB" id="A0A9Q0N024"/>
<dbReference type="PANTHER" id="PTHR45636">
    <property type="entry name" value="PAIRED BOX PROTEIN PAX-6-RELATED-RELATED"/>
    <property type="match status" value="1"/>
</dbReference>
<keyword evidence="6" id="KW-0238">DNA-binding</keyword>
<dbReference type="CDD" id="cd00131">
    <property type="entry name" value="PAX"/>
    <property type="match status" value="1"/>
</dbReference>
<dbReference type="EMBL" id="WJQU01000002">
    <property type="protein sequence ID" value="KAJ6641238.1"/>
    <property type="molecule type" value="Genomic_DNA"/>
</dbReference>
<organism evidence="12 13">
    <name type="scientific">Pseudolycoriella hygida</name>
    <dbReference type="NCBI Taxonomy" id="35572"/>
    <lineage>
        <taxon>Eukaryota</taxon>
        <taxon>Metazoa</taxon>
        <taxon>Ecdysozoa</taxon>
        <taxon>Arthropoda</taxon>
        <taxon>Hexapoda</taxon>
        <taxon>Insecta</taxon>
        <taxon>Pterygota</taxon>
        <taxon>Neoptera</taxon>
        <taxon>Endopterygota</taxon>
        <taxon>Diptera</taxon>
        <taxon>Nematocera</taxon>
        <taxon>Sciaroidea</taxon>
        <taxon>Sciaridae</taxon>
        <taxon>Pseudolycoriella</taxon>
    </lineage>
</organism>
<dbReference type="FunFam" id="1.10.10.10:FF:000069">
    <property type="entry name" value="Paired box protein Pax-6"/>
    <property type="match status" value="1"/>
</dbReference>
<dbReference type="Pfam" id="PF00292">
    <property type="entry name" value="PAX"/>
    <property type="match status" value="1"/>
</dbReference>
<evidence type="ECO:0000256" key="7">
    <source>
        <dbReference type="ARBA" id="ARBA00023155"/>
    </source>
</evidence>
<dbReference type="GO" id="GO:0048513">
    <property type="term" value="P:animal organ development"/>
    <property type="evidence" value="ECO:0007669"/>
    <property type="project" value="UniProtKB-ARBA"/>
</dbReference>
<reference evidence="12" key="1">
    <citation type="submission" date="2022-07" db="EMBL/GenBank/DDBJ databases">
        <authorList>
            <person name="Trinca V."/>
            <person name="Uliana J.V.C."/>
            <person name="Torres T.T."/>
            <person name="Ward R.J."/>
            <person name="Monesi N."/>
        </authorList>
    </citation>
    <scope>NUCLEOTIDE SEQUENCE</scope>
    <source>
        <strain evidence="12">HSMRA1968</strain>
        <tissue evidence="12">Whole embryos</tissue>
    </source>
</reference>
<keyword evidence="8" id="KW-0804">Transcription</keyword>
<feature type="domain" description="Paired" evidence="11">
    <location>
        <begin position="76"/>
        <end position="202"/>
    </location>
</feature>
<dbReference type="PRINTS" id="PR00027">
    <property type="entry name" value="PAIREDBOX"/>
</dbReference>
<dbReference type="PROSITE" id="PS00034">
    <property type="entry name" value="PAIRED_1"/>
    <property type="match status" value="1"/>
</dbReference>
<dbReference type="GO" id="GO:0000981">
    <property type="term" value="F:DNA-binding transcription factor activity, RNA polymerase II-specific"/>
    <property type="evidence" value="ECO:0007669"/>
    <property type="project" value="TreeGrafter"/>
</dbReference>
<dbReference type="InterPro" id="IPR043182">
    <property type="entry name" value="PAIRED_DNA-bd_dom"/>
</dbReference>
<comment type="caution">
    <text evidence="12">The sequence shown here is derived from an EMBL/GenBank/DDBJ whole genome shotgun (WGS) entry which is preliminary data.</text>
</comment>
<evidence type="ECO:0000256" key="5">
    <source>
        <dbReference type="ARBA" id="ARBA00023015"/>
    </source>
</evidence>
<gene>
    <name evidence="12" type="primary">Pax6_1</name>
    <name evidence="12" type="ORF">Bhyg_06173</name>
</gene>
<dbReference type="PANTHER" id="PTHR45636:SF41">
    <property type="entry name" value="PAIRED BOX PROTEIN PAX-6-RELATED"/>
    <property type="match status" value="1"/>
</dbReference>
<dbReference type="OrthoDB" id="3225452at2759"/>
<keyword evidence="9" id="KW-0539">Nucleus</keyword>
<keyword evidence="4" id="KW-0563">Paired box</keyword>
<evidence type="ECO:0000259" key="11">
    <source>
        <dbReference type="PROSITE" id="PS51057"/>
    </source>
</evidence>
<keyword evidence="7" id="KW-0371">Homeobox</keyword>
<keyword evidence="5" id="KW-0805">Transcription regulation</keyword>
<dbReference type="GO" id="GO:0000978">
    <property type="term" value="F:RNA polymerase II cis-regulatory region sequence-specific DNA binding"/>
    <property type="evidence" value="ECO:0007669"/>
    <property type="project" value="TreeGrafter"/>
</dbReference>
<feature type="compositionally biased region" description="Basic and acidic residues" evidence="10">
    <location>
        <begin position="258"/>
        <end position="267"/>
    </location>
</feature>